<reference evidence="4" key="1">
    <citation type="submission" date="2025-08" db="UniProtKB">
        <authorList>
            <consortium name="RefSeq"/>
        </authorList>
    </citation>
    <scope>IDENTIFICATION</scope>
</reference>
<keyword evidence="3" id="KW-1185">Reference proteome</keyword>
<protein>
    <submittedName>
        <fullName evidence="4">Charged multivesicular body protein 1a</fullName>
    </submittedName>
</protein>
<evidence type="ECO:0000313" key="3">
    <source>
        <dbReference type="Proteomes" id="UP000694888"/>
    </source>
</evidence>
<accession>A0ABM0JWY8</accession>
<dbReference type="Gene3D" id="6.10.140.1230">
    <property type="match status" value="1"/>
</dbReference>
<proteinExistence type="inferred from homology"/>
<evidence type="ECO:0000256" key="2">
    <source>
        <dbReference type="SAM" id="MobiDB-lite"/>
    </source>
</evidence>
<dbReference type="GeneID" id="101853103"/>
<dbReference type="PANTHER" id="PTHR10476">
    <property type="entry name" value="CHARGED MULTIVESICULAR BODY PROTEIN"/>
    <property type="match status" value="1"/>
</dbReference>
<sequence length="200" mass="22369">MDDMLFQLRFTTKQLERLSRKAEKDQKVQQAKVKKALQQKNVEGAQIYAENAIRKKNESLNYLRFAARVDAVSSKVQTGLAMKNITKDISGVCKALDKAMASMDLPKVEQVMEKFEKQFEDLDVRTSTLENSMGAAMTLSTPQDQVESLIQQVAEENGLEVIDQLKDLQAPSASVRSATADSAQASKEDDLSRRLQALRN</sequence>
<feature type="region of interest" description="Disordered" evidence="2">
    <location>
        <begin position="171"/>
        <end position="200"/>
    </location>
</feature>
<gene>
    <name evidence="4" type="primary">LOC101853103</name>
</gene>
<dbReference type="Proteomes" id="UP000694888">
    <property type="component" value="Unplaced"/>
</dbReference>
<dbReference type="RefSeq" id="XP_005103517.1">
    <property type="nucleotide sequence ID" value="XM_005103460.3"/>
</dbReference>
<dbReference type="InterPro" id="IPR005024">
    <property type="entry name" value="Snf7_fam"/>
</dbReference>
<feature type="compositionally biased region" description="Polar residues" evidence="2">
    <location>
        <begin position="171"/>
        <end position="185"/>
    </location>
</feature>
<organism evidence="3 4">
    <name type="scientific">Aplysia californica</name>
    <name type="common">California sea hare</name>
    <dbReference type="NCBI Taxonomy" id="6500"/>
    <lineage>
        <taxon>Eukaryota</taxon>
        <taxon>Metazoa</taxon>
        <taxon>Spiralia</taxon>
        <taxon>Lophotrochozoa</taxon>
        <taxon>Mollusca</taxon>
        <taxon>Gastropoda</taxon>
        <taxon>Heterobranchia</taxon>
        <taxon>Euthyneura</taxon>
        <taxon>Tectipleura</taxon>
        <taxon>Aplysiida</taxon>
        <taxon>Aplysioidea</taxon>
        <taxon>Aplysiidae</taxon>
        <taxon>Aplysia</taxon>
    </lineage>
</organism>
<dbReference type="Pfam" id="PF03357">
    <property type="entry name" value="Snf7"/>
    <property type="match status" value="1"/>
</dbReference>
<evidence type="ECO:0000313" key="4">
    <source>
        <dbReference type="RefSeq" id="XP_005103517.1"/>
    </source>
</evidence>
<name>A0ABM0JWY8_APLCA</name>
<evidence type="ECO:0000256" key="1">
    <source>
        <dbReference type="ARBA" id="ARBA00006190"/>
    </source>
</evidence>
<comment type="similarity">
    <text evidence="1">Belongs to the SNF7 family.</text>
</comment>